<reference evidence="1 2" key="1">
    <citation type="journal article" date="2014" name="J. Biotechnol.">
        <title>Complete genome sequence of the actinobacterium Amycolatopsis japonica MG417-CF17(T) (=DSM 44213T) producing (S,S)-N,N'-ethylenediaminedisuccinic acid.</title>
        <authorList>
            <person name="Stegmann E."/>
            <person name="Albersmeier A."/>
            <person name="Spohn M."/>
            <person name="Gert H."/>
            <person name="Weber T."/>
            <person name="Wohlleben W."/>
            <person name="Kalinowski J."/>
            <person name="Ruckert C."/>
        </authorList>
    </citation>
    <scope>NUCLEOTIDE SEQUENCE [LARGE SCALE GENOMIC DNA]</scope>
    <source>
        <strain evidence="2">MG417-CF17 (DSM 44213)</strain>
    </source>
</reference>
<dbReference type="RefSeq" id="WP_038507737.1">
    <property type="nucleotide sequence ID" value="NZ_CP008953.1"/>
</dbReference>
<dbReference type="eggNOG" id="ENOG50326WM">
    <property type="taxonomic scope" value="Bacteria"/>
</dbReference>
<dbReference type="KEGG" id="aja:AJAP_01885"/>
<keyword evidence="2" id="KW-1185">Reference proteome</keyword>
<gene>
    <name evidence="1" type="ORF">AJAP_01885</name>
</gene>
<sequence length="164" mass="18490">MADANESVVLEFPVQDGQYHIRASPGIDNEWPDSQFGLFVGEDNWIAVLCGTQYGKVRLTVQALEQEPAEIDQSWDMAAEKTLDCPAGNLTVQDLYSSSGPQRFEVTPGWIRLRISVRNRATALARPEFDPSPVEHHLIQAWPTPSHLEPELIYGPDEFARHYE</sequence>
<dbReference type="STRING" id="208439.AJAP_01885"/>
<name>A0A075UH33_9PSEU</name>
<dbReference type="EMBL" id="CP008953">
    <property type="protein sequence ID" value="AIG73307.1"/>
    <property type="molecule type" value="Genomic_DNA"/>
</dbReference>
<evidence type="ECO:0000313" key="2">
    <source>
        <dbReference type="Proteomes" id="UP000028492"/>
    </source>
</evidence>
<dbReference type="AlphaFoldDB" id="A0A075UH33"/>
<evidence type="ECO:0000313" key="1">
    <source>
        <dbReference type="EMBL" id="AIG73307.1"/>
    </source>
</evidence>
<proteinExistence type="predicted"/>
<organism evidence="1 2">
    <name type="scientific">Amycolatopsis japonica</name>
    <dbReference type="NCBI Taxonomy" id="208439"/>
    <lineage>
        <taxon>Bacteria</taxon>
        <taxon>Bacillati</taxon>
        <taxon>Actinomycetota</taxon>
        <taxon>Actinomycetes</taxon>
        <taxon>Pseudonocardiales</taxon>
        <taxon>Pseudonocardiaceae</taxon>
        <taxon>Amycolatopsis</taxon>
        <taxon>Amycolatopsis japonica group</taxon>
    </lineage>
</organism>
<accession>A0A075UH33</accession>
<dbReference type="HOGENOM" id="CLU_1577383_0_0_11"/>
<dbReference type="Proteomes" id="UP000028492">
    <property type="component" value="Chromosome"/>
</dbReference>
<protein>
    <submittedName>
        <fullName evidence="1">Uncharacterized protein</fullName>
    </submittedName>
</protein>